<evidence type="ECO:0000259" key="7">
    <source>
        <dbReference type="PROSITE" id="PS51383"/>
    </source>
</evidence>
<evidence type="ECO:0000256" key="1">
    <source>
        <dbReference type="ARBA" id="ARBA00022741"/>
    </source>
</evidence>
<name>A0A1F6AYG4_9BACT</name>
<gene>
    <name evidence="6" type="primary">nnrD</name>
    <name evidence="8" type="ORF">A3A63_03330</name>
</gene>
<evidence type="ECO:0000256" key="4">
    <source>
        <dbReference type="ARBA" id="ARBA00023027"/>
    </source>
</evidence>
<comment type="cofactor">
    <cofactor evidence="6">
        <name>Mg(2+)</name>
        <dbReference type="ChEBI" id="CHEBI:18420"/>
    </cofactor>
</comment>
<feature type="binding site" evidence="6">
    <location>
        <position position="217"/>
    </location>
    <ligand>
        <name>AMP</name>
        <dbReference type="ChEBI" id="CHEBI:456215"/>
    </ligand>
</feature>
<dbReference type="PROSITE" id="PS51383">
    <property type="entry name" value="YJEF_C_3"/>
    <property type="match status" value="1"/>
</dbReference>
<dbReference type="CDD" id="cd01171">
    <property type="entry name" value="YXKO-related"/>
    <property type="match status" value="1"/>
</dbReference>
<comment type="catalytic activity">
    <reaction evidence="6">
        <text>(6S)-NADPHX + ADP = AMP + phosphate + NADPH + H(+)</text>
        <dbReference type="Rhea" id="RHEA:32235"/>
        <dbReference type="ChEBI" id="CHEBI:15378"/>
        <dbReference type="ChEBI" id="CHEBI:43474"/>
        <dbReference type="ChEBI" id="CHEBI:57783"/>
        <dbReference type="ChEBI" id="CHEBI:64076"/>
        <dbReference type="ChEBI" id="CHEBI:456215"/>
        <dbReference type="ChEBI" id="CHEBI:456216"/>
        <dbReference type="EC" id="4.2.1.136"/>
    </reaction>
</comment>
<dbReference type="InterPro" id="IPR000631">
    <property type="entry name" value="CARKD"/>
</dbReference>
<dbReference type="GO" id="GO:0005524">
    <property type="term" value="F:ATP binding"/>
    <property type="evidence" value="ECO:0007669"/>
    <property type="project" value="UniProtKB-KW"/>
</dbReference>
<dbReference type="Pfam" id="PF01256">
    <property type="entry name" value="Carb_kinase"/>
    <property type="match status" value="1"/>
</dbReference>
<dbReference type="Gene3D" id="3.40.1190.20">
    <property type="match status" value="1"/>
</dbReference>
<keyword evidence="3 6" id="KW-0521">NADP</keyword>
<comment type="caution">
    <text evidence="8">The sequence shown here is derived from an EMBL/GenBank/DDBJ whole genome shotgun (WGS) entry which is preliminary data.</text>
</comment>
<dbReference type="SUPFAM" id="SSF53613">
    <property type="entry name" value="Ribokinase-like"/>
    <property type="match status" value="1"/>
</dbReference>
<dbReference type="HAMAP" id="MF_01965">
    <property type="entry name" value="NADHX_dehydratase"/>
    <property type="match status" value="1"/>
</dbReference>
<feature type="binding site" evidence="6">
    <location>
        <position position="146"/>
    </location>
    <ligand>
        <name>(6S)-NADPHX</name>
        <dbReference type="ChEBI" id="CHEBI:64076"/>
    </ligand>
</feature>
<dbReference type="EMBL" id="MFJX01000060">
    <property type="protein sequence ID" value="OGG29668.1"/>
    <property type="molecule type" value="Genomic_DNA"/>
</dbReference>
<sequence>MLEVTKFDIQGLFLPSSASHKGQNGKLLLIGGSHLFHAASLWALTVASRIVDLVHYSSVPENNALVAKAKEEFRNGIVVPRNDVEMYVEEDDCILIGPGMTRDEETRELTNRLLSKYPKKQWVIDAGALQMLELSNIPSGAILTPHHGEFAQLWAKRQGSSVKGKELIQDEDKMKEFAERYHCIVLLKGEKDIACNKEGDCRVIEGGNAGMTKGGTGDVLAGLIAALACKNNPFLATIAGSFINKQAGDELYKTVGPYFNATDLASQIPKTMKALVY</sequence>
<dbReference type="AlphaFoldDB" id="A0A1F6AYG4"/>
<feature type="binding site" evidence="6">
    <location>
        <position position="39"/>
    </location>
    <ligand>
        <name>(6S)-NADPHX</name>
        <dbReference type="ChEBI" id="CHEBI:64076"/>
    </ligand>
</feature>
<comment type="subunit">
    <text evidence="6">Homotetramer.</text>
</comment>
<evidence type="ECO:0000313" key="9">
    <source>
        <dbReference type="Proteomes" id="UP000176450"/>
    </source>
</evidence>
<dbReference type="InterPro" id="IPR029056">
    <property type="entry name" value="Ribokinase-like"/>
</dbReference>
<evidence type="ECO:0000256" key="3">
    <source>
        <dbReference type="ARBA" id="ARBA00022857"/>
    </source>
</evidence>
<dbReference type="GO" id="GO:0046496">
    <property type="term" value="P:nicotinamide nucleotide metabolic process"/>
    <property type="evidence" value="ECO:0007669"/>
    <property type="project" value="UniProtKB-UniRule"/>
</dbReference>
<evidence type="ECO:0000256" key="5">
    <source>
        <dbReference type="ARBA" id="ARBA00023239"/>
    </source>
</evidence>
<keyword evidence="4 6" id="KW-0520">NAD</keyword>
<organism evidence="8 9">
    <name type="scientific">Candidatus Gottesmanbacteria bacterium RIFCSPLOWO2_01_FULL_46_9</name>
    <dbReference type="NCBI Taxonomy" id="1798394"/>
    <lineage>
        <taxon>Bacteria</taxon>
        <taxon>Candidatus Gottesmaniibacteriota</taxon>
    </lineage>
</organism>
<dbReference type="EC" id="4.2.1.136" evidence="6"/>
<dbReference type="Proteomes" id="UP000176450">
    <property type="component" value="Unassembled WGS sequence"/>
</dbReference>
<comment type="function">
    <text evidence="6">Catalyzes the dehydration of the S-form of NAD(P)HX at the expense of ADP, which is converted to AMP. Together with NAD(P)HX epimerase, which catalyzes the epimerization of the S- and R-forms, the enzyme allows the repair of both epimers of NAD(P)HX, a damaged form of NAD(P)H that is a result of enzymatic or heat-dependent hydration.</text>
</comment>
<evidence type="ECO:0000256" key="6">
    <source>
        <dbReference type="HAMAP-Rule" id="MF_01965"/>
    </source>
</evidence>
<evidence type="ECO:0000256" key="2">
    <source>
        <dbReference type="ARBA" id="ARBA00022840"/>
    </source>
</evidence>
<dbReference type="PANTHER" id="PTHR12592">
    <property type="entry name" value="ATP-DEPENDENT (S)-NAD(P)H-HYDRATE DEHYDRATASE FAMILY MEMBER"/>
    <property type="match status" value="1"/>
</dbReference>
<dbReference type="GO" id="GO:0052855">
    <property type="term" value="F:ADP-dependent NAD(P)H-hydrate dehydratase activity"/>
    <property type="evidence" value="ECO:0007669"/>
    <property type="project" value="UniProtKB-UniRule"/>
</dbReference>
<comment type="catalytic activity">
    <reaction evidence="6">
        <text>(6S)-NADHX + ADP = AMP + phosphate + NADH + H(+)</text>
        <dbReference type="Rhea" id="RHEA:32223"/>
        <dbReference type="ChEBI" id="CHEBI:15378"/>
        <dbReference type="ChEBI" id="CHEBI:43474"/>
        <dbReference type="ChEBI" id="CHEBI:57945"/>
        <dbReference type="ChEBI" id="CHEBI:64074"/>
        <dbReference type="ChEBI" id="CHEBI:456215"/>
        <dbReference type="ChEBI" id="CHEBI:456216"/>
        <dbReference type="EC" id="4.2.1.136"/>
    </reaction>
</comment>
<feature type="binding site" evidence="6">
    <location>
        <position position="99"/>
    </location>
    <ligand>
        <name>(6S)-NADPHX</name>
        <dbReference type="ChEBI" id="CHEBI:64076"/>
    </ligand>
</feature>
<dbReference type="InterPro" id="IPR017953">
    <property type="entry name" value="Carbohydrate_kinase_pred_CS"/>
</dbReference>
<feature type="binding site" evidence="6">
    <location>
        <position position="218"/>
    </location>
    <ligand>
        <name>(6S)-NADPHX</name>
        <dbReference type="ChEBI" id="CHEBI:64076"/>
    </ligand>
</feature>
<dbReference type="NCBIfam" id="TIGR00196">
    <property type="entry name" value="yjeF_cterm"/>
    <property type="match status" value="1"/>
</dbReference>
<proteinExistence type="inferred from homology"/>
<dbReference type="PROSITE" id="PS01050">
    <property type="entry name" value="YJEF_C_2"/>
    <property type="match status" value="1"/>
</dbReference>
<keyword evidence="1 6" id="KW-0547">Nucleotide-binding</keyword>
<accession>A0A1F6AYG4</accession>
<dbReference type="PANTHER" id="PTHR12592:SF0">
    <property type="entry name" value="ATP-DEPENDENT (S)-NAD(P)H-HYDRATE DEHYDRATASE"/>
    <property type="match status" value="1"/>
</dbReference>
<comment type="similarity">
    <text evidence="6">Belongs to the NnrD/CARKD family.</text>
</comment>
<reference evidence="8 9" key="1">
    <citation type="journal article" date="2016" name="Nat. Commun.">
        <title>Thousands of microbial genomes shed light on interconnected biogeochemical processes in an aquifer system.</title>
        <authorList>
            <person name="Anantharaman K."/>
            <person name="Brown C.T."/>
            <person name="Hug L.A."/>
            <person name="Sharon I."/>
            <person name="Castelle C.J."/>
            <person name="Probst A.J."/>
            <person name="Thomas B.C."/>
            <person name="Singh A."/>
            <person name="Wilkins M.J."/>
            <person name="Karaoz U."/>
            <person name="Brodie E.L."/>
            <person name="Williams K.H."/>
            <person name="Hubbard S.S."/>
            <person name="Banfield J.F."/>
        </authorList>
    </citation>
    <scope>NUCLEOTIDE SEQUENCE [LARGE SCALE GENOMIC DNA]</scope>
</reference>
<evidence type="ECO:0000313" key="8">
    <source>
        <dbReference type="EMBL" id="OGG29668.1"/>
    </source>
</evidence>
<feature type="domain" description="YjeF C-terminal" evidence="7">
    <location>
        <begin position="4"/>
        <end position="275"/>
    </location>
</feature>
<comment type="caution">
    <text evidence="6">Lacks conserved residue(s) required for the propagation of feature annotation.</text>
</comment>
<keyword evidence="2 6" id="KW-0067">ATP-binding</keyword>
<keyword evidence="5 6" id="KW-0456">Lyase</keyword>
<protein>
    <recommendedName>
        <fullName evidence="6">ADP-dependent (S)-NAD(P)H-hydrate dehydratase</fullName>
        <ecNumber evidence="6">4.2.1.136</ecNumber>
    </recommendedName>
    <alternativeName>
        <fullName evidence="6">ADP-dependent NAD(P)HX dehydratase</fullName>
    </alternativeName>
</protein>
<dbReference type="GO" id="GO:0110051">
    <property type="term" value="P:metabolite repair"/>
    <property type="evidence" value="ECO:0007669"/>
    <property type="project" value="TreeGrafter"/>
</dbReference>